<dbReference type="InterPro" id="IPR036513">
    <property type="entry name" value="STAS_dom_sf"/>
</dbReference>
<dbReference type="SUPFAM" id="SSF52091">
    <property type="entry name" value="SpoIIaa-like"/>
    <property type="match status" value="1"/>
</dbReference>
<dbReference type="GO" id="GO:0043856">
    <property type="term" value="F:anti-sigma factor antagonist activity"/>
    <property type="evidence" value="ECO:0007669"/>
    <property type="project" value="InterPro"/>
</dbReference>
<dbReference type="Gene3D" id="3.30.750.24">
    <property type="entry name" value="STAS domain"/>
    <property type="match status" value="1"/>
</dbReference>
<gene>
    <name evidence="4" type="ORF">FM21_33895</name>
</gene>
<evidence type="ECO:0000256" key="1">
    <source>
        <dbReference type="ARBA" id="ARBA00009013"/>
    </source>
</evidence>
<dbReference type="PROSITE" id="PS50801">
    <property type="entry name" value="STAS"/>
    <property type="match status" value="1"/>
</dbReference>
<dbReference type="PANTHER" id="PTHR33495:SF2">
    <property type="entry name" value="ANTI-SIGMA FACTOR ANTAGONIST TM_1081-RELATED"/>
    <property type="match status" value="1"/>
</dbReference>
<dbReference type="STRING" id="1915400.FM21_33895"/>
<protein>
    <recommendedName>
        <fullName evidence="2">Anti-sigma factor antagonist</fullName>
    </recommendedName>
</protein>
<proteinExistence type="inferred from homology"/>
<dbReference type="AlphaFoldDB" id="A0A086MS66"/>
<comment type="similarity">
    <text evidence="1 2">Belongs to the anti-sigma-factor antagonist family.</text>
</comment>
<dbReference type="RefSeq" id="WP_043385565.1">
    <property type="nucleotide sequence ID" value="NZ_JAMYEN010000120.1"/>
</dbReference>
<dbReference type="EMBL" id="JNFQ01000006">
    <property type="protein sequence ID" value="KFG71734.1"/>
    <property type="molecule type" value="Genomic_DNA"/>
</dbReference>
<reference evidence="4 5" key="1">
    <citation type="submission" date="2014-05" db="EMBL/GenBank/DDBJ databases">
        <title>Complete genome sequence of the Streptomyces mutabilis TRM45540.</title>
        <authorList>
            <person name="Luo X."/>
            <person name="Zhang L."/>
        </authorList>
    </citation>
    <scope>NUCLEOTIDE SEQUENCE [LARGE SCALE GENOMIC DNA]</scope>
    <source>
        <strain evidence="4 5">TRM45540</strain>
    </source>
</reference>
<dbReference type="Pfam" id="PF13466">
    <property type="entry name" value="STAS_2"/>
    <property type="match status" value="1"/>
</dbReference>
<dbReference type="PANTHER" id="PTHR33495">
    <property type="entry name" value="ANTI-SIGMA FACTOR ANTAGONIST TM_1081-RELATED-RELATED"/>
    <property type="match status" value="1"/>
</dbReference>
<organism evidence="4 5">
    <name type="scientific">Streptomyces mutabilis</name>
    <dbReference type="NCBI Taxonomy" id="67332"/>
    <lineage>
        <taxon>Bacteria</taxon>
        <taxon>Bacillati</taxon>
        <taxon>Actinomycetota</taxon>
        <taxon>Actinomycetes</taxon>
        <taxon>Kitasatosporales</taxon>
        <taxon>Streptomycetaceae</taxon>
        <taxon>Streptomyces</taxon>
    </lineage>
</organism>
<comment type="caution">
    <text evidence="4">The sequence shown here is derived from an EMBL/GenBank/DDBJ whole genome shotgun (WGS) entry which is preliminary data.</text>
</comment>
<feature type="domain" description="STAS" evidence="3">
    <location>
        <begin position="16"/>
        <end position="115"/>
    </location>
</feature>
<sequence>MTDALHIHVPHTDGTLAVIALSGECVITTAPAVRARALELITAGHPDLVADLAGVTFCDSSGLGALIGIWRCAKEADGSLTLAAIPDRLSRLLAFTGMDTFLPVHPTADAALAARQGNRTTA</sequence>
<evidence type="ECO:0000313" key="5">
    <source>
        <dbReference type="Proteomes" id="UP000029095"/>
    </source>
</evidence>
<dbReference type="InterPro" id="IPR003658">
    <property type="entry name" value="Anti-sigma_ant"/>
</dbReference>
<dbReference type="CDD" id="cd07043">
    <property type="entry name" value="STAS_anti-anti-sigma_factors"/>
    <property type="match status" value="1"/>
</dbReference>
<keyword evidence="5" id="KW-1185">Reference proteome</keyword>
<name>A0A086MS66_9ACTN</name>
<dbReference type="InterPro" id="IPR002645">
    <property type="entry name" value="STAS_dom"/>
</dbReference>
<accession>A0A086MS66</accession>
<evidence type="ECO:0000259" key="3">
    <source>
        <dbReference type="PROSITE" id="PS50801"/>
    </source>
</evidence>
<dbReference type="HOGENOM" id="CLU_115403_3_3_11"/>
<dbReference type="Proteomes" id="UP000029095">
    <property type="component" value="Unassembled WGS sequence"/>
</dbReference>
<evidence type="ECO:0000256" key="2">
    <source>
        <dbReference type="RuleBase" id="RU003749"/>
    </source>
</evidence>
<dbReference type="InterPro" id="IPR058548">
    <property type="entry name" value="MlaB-like_STAS"/>
</dbReference>
<dbReference type="NCBIfam" id="TIGR00377">
    <property type="entry name" value="ant_ant_sig"/>
    <property type="match status" value="1"/>
</dbReference>
<evidence type="ECO:0000313" key="4">
    <source>
        <dbReference type="EMBL" id="KFG71734.1"/>
    </source>
</evidence>